<feature type="compositionally biased region" description="Polar residues" evidence="1">
    <location>
        <begin position="1"/>
        <end position="18"/>
    </location>
</feature>
<dbReference type="EMBL" id="JBHSCQ010000006">
    <property type="protein sequence ID" value="MFC4265344.1"/>
    <property type="molecule type" value="Genomic_DNA"/>
</dbReference>
<dbReference type="RefSeq" id="WP_230067376.1">
    <property type="nucleotide sequence ID" value="NZ_BAABLL010000003.1"/>
</dbReference>
<dbReference type="InterPro" id="IPR011044">
    <property type="entry name" value="Quino_amine_DH_bsu"/>
</dbReference>
<dbReference type="Pfam" id="PF10647">
    <property type="entry name" value="Gmad1"/>
    <property type="match status" value="1"/>
</dbReference>
<dbReference type="Pfam" id="PF25976">
    <property type="entry name" value="LpqB_N"/>
    <property type="match status" value="1"/>
</dbReference>
<accession>A0ABV8QYR2</accession>
<proteinExistence type="predicted"/>
<gene>
    <name evidence="3" type="ORF">ACFOW9_06995</name>
</gene>
<keyword evidence="4" id="KW-1185">Reference proteome</keyword>
<dbReference type="SMART" id="SM00909">
    <property type="entry name" value="Germane"/>
    <property type="match status" value="1"/>
</dbReference>
<comment type="caution">
    <text evidence="3">The sequence shown here is derived from an EMBL/GenBank/DDBJ whole genome shotgun (WGS) entry which is preliminary data.</text>
</comment>
<dbReference type="Pfam" id="PF10646">
    <property type="entry name" value="Germane"/>
    <property type="match status" value="1"/>
</dbReference>
<protein>
    <submittedName>
        <fullName evidence="3">LpqB family beta-propeller domain-containing protein</fullName>
    </submittedName>
</protein>
<dbReference type="InterPro" id="IPR059026">
    <property type="entry name" value="LpqB_N"/>
</dbReference>
<dbReference type="SUPFAM" id="SSF50969">
    <property type="entry name" value="YVTN repeat-like/Quinoprotein amine dehydrogenase"/>
    <property type="match status" value="1"/>
</dbReference>
<organism evidence="3 4">
    <name type="scientific">Arthrobacter cryoconiti</name>
    <dbReference type="NCBI Taxonomy" id="748907"/>
    <lineage>
        <taxon>Bacteria</taxon>
        <taxon>Bacillati</taxon>
        <taxon>Actinomycetota</taxon>
        <taxon>Actinomycetes</taxon>
        <taxon>Micrococcales</taxon>
        <taxon>Micrococcaceae</taxon>
        <taxon>Arthrobacter</taxon>
    </lineage>
</organism>
<evidence type="ECO:0000259" key="2">
    <source>
        <dbReference type="SMART" id="SM00909"/>
    </source>
</evidence>
<dbReference type="InterPro" id="IPR018910">
    <property type="entry name" value="LpqB_C"/>
</dbReference>
<feature type="domain" description="GerMN" evidence="2">
    <location>
        <begin position="233"/>
        <end position="325"/>
    </location>
</feature>
<evidence type="ECO:0000313" key="3">
    <source>
        <dbReference type="EMBL" id="MFC4265344.1"/>
    </source>
</evidence>
<name>A0ABV8QYR2_9MICC</name>
<reference evidence="4" key="1">
    <citation type="journal article" date="2019" name="Int. J. Syst. Evol. Microbiol.">
        <title>The Global Catalogue of Microorganisms (GCM) 10K type strain sequencing project: providing services to taxonomists for standard genome sequencing and annotation.</title>
        <authorList>
            <consortium name="The Broad Institute Genomics Platform"/>
            <consortium name="The Broad Institute Genome Sequencing Center for Infectious Disease"/>
            <person name="Wu L."/>
            <person name="Ma J."/>
        </authorList>
    </citation>
    <scope>NUCLEOTIDE SEQUENCE [LARGE SCALE GENOMIC DNA]</scope>
    <source>
        <strain evidence="4">CGMCC 1.10698</strain>
    </source>
</reference>
<dbReference type="InterPro" id="IPR019606">
    <property type="entry name" value="GerMN"/>
</dbReference>
<dbReference type="Proteomes" id="UP001595773">
    <property type="component" value="Unassembled WGS sequence"/>
</dbReference>
<feature type="region of interest" description="Disordered" evidence="1">
    <location>
        <begin position="1"/>
        <end position="26"/>
    </location>
</feature>
<sequence>MNVTSNPASSPQHPGSSRKSSRTEHRARNALKSLRAALTMVAVVVLALTGCAAIPTHGPVGKSDPLSPRNNSVNISFQQFSPADGAAPESIIRGFIESGTGINDDFQVARQYLTVGLAQSWAPDKRTLVYKNTFSVVPGADKDSYKVKFDVVSTIDAKGILTPGGTDGTTTVEMSMVKVDGQWRIDKTPDGIVLAEGPFQSLFSAVSLYFYDTTLTYGVPDVRWIAGRTSRTATSIVRALLAGPAPYLAGAVVSAFPSGMSLERDSVPVNDGVAKVGLTAQLLLDTSVRQRQQMHAQLLVTLQKALNTVTELQFLADDRQVDMGETTDSVPPMVVDNAVQSVQVALSRNELVTYDGSKIAPIPGIESVSRLIPSTPAMSYSGKDFAFLAAPGNQLFKVSTGQPAILVASGADLTPPSFGPNGWLWTAGGDGSGTVVAIDSSPKASPPVTLSVPWLVGQLVTTFRVSRDGSRALVIFHSNGVTTVAITGIAKSGDTLKALTTPISLTQTGSPSIGVWVGESSVAVAAPSASGPVSIEVLDLAKPPVTLSELTGVVWLSAGSGVRNIHAQTDDQIFTNVGNSWDVSAKALHQASFAG</sequence>
<evidence type="ECO:0000313" key="4">
    <source>
        <dbReference type="Proteomes" id="UP001595773"/>
    </source>
</evidence>
<evidence type="ECO:0000256" key="1">
    <source>
        <dbReference type="SAM" id="MobiDB-lite"/>
    </source>
</evidence>